<name>A0A813Y756_9BILA</name>
<accession>A0A813Y756</accession>
<sequence>MGGGYSYNRRNQIPLFGPPRFGTGIYPSYRMGPGFGSIAPRYHRRLGYGVGHHHHHVGHYGICTQHHLVKIDHLYMCIYFIFLQRKKDI</sequence>
<organism evidence="1 2">
    <name type="scientific">Adineta steineri</name>
    <dbReference type="NCBI Taxonomy" id="433720"/>
    <lineage>
        <taxon>Eukaryota</taxon>
        <taxon>Metazoa</taxon>
        <taxon>Spiralia</taxon>
        <taxon>Gnathifera</taxon>
        <taxon>Rotifera</taxon>
        <taxon>Eurotatoria</taxon>
        <taxon>Bdelloidea</taxon>
        <taxon>Adinetida</taxon>
        <taxon>Adinetidae</taxon>
        <taxon>Adineta</taxon>
    </lineage>
</organism>
<evidence type="ECO:0000313" key="2">
    <source>
        <dbReference type="Proteomes" id="UP000663832"/>
    </source>
</evidence>
<keyword evidence="2" id="KW-1185">Reference proteome</keyword>
<dbReference type="AlphaFoldDB" id="A0A813Y756"/>
<proteinExistence type="predicted"/>
<evidence type="ECO:0000313" key="1">
    <source>
        <dbReference type="EMBL" id="CAF0880037.1"/>
    </source>
</evidence>
<protein>
    <submittedName>
        <fullName evidence="1">Uncharacterized protein</fullName>
    </submittedName>
</protein>
<dbReference type="Proteomes" id="UP000663832">
    <property type="component" value="Unassembled WGS sequence"/>
</dbReference>
<gene>
    <name evidence="1" type="ORF">QVE165_LOCUS8363</name>
</gene>
<dbReference type="EMBL" id="CAJNOM010000037">
    <property type="protein sequence ID" value="CAF0880037.1"/>
    <property type="molecule type" value="Genomic_DNA"/>
</dbReference>
<dbReference type="OrthoDB" id="10358467at2759"/>
<comment type="caution">
    <text evidence="1">The sequence shown here is derived from an EMBL/GenBank/DDBJ whole genome shotgun (WGS) entry which is preliminary data.</text>
</comment>
<reference evidence="1" key="1">
    <citation type="submission" date="2021-02" db="EMBL/GenBank/DDBJ databases">
        <authorList>
            <person name="Nowell W R."/>
        </authorList>
    </citation>
    <scope>NUCLEOTIDE SEQUENCE</scope>
</reference>